<dbReference type="GO" id="GO:0005634">
    <property type="term" value="C:nucleus"/>
    <property type="evidence" value="ECO:0007669"/>
    <property type="project" value="UniProtKB-SubCell"/>
</dbReference>
<evidence type="ECO:0000259" key="8">
    <source>
        <dbReference type="PROSITE" id="PS50048"/>
    </source>
</evidence>
<evidence type="ECO:0000256" key="5">
    <source>
        <dbReference type="ARBA" id="ARBA00023125"/>
    </source>
</evidence>
<dbReference type="Gene3D" id="4.10.240.10">
    <property type="entry name" value="Zn(2)-C6 fungal-type DNA-binding domain"/>
    <property type="match status" value="1"/>
</dbReference>
<evidence type="ECO:0000256" key="1">
    <source>
        <dbReference type="ARBA" id="ARBA00004123"/>
    </source>
</evidence>
<dbReference type="InterPro" id="IPR001138">
    <property type="entry name" value="Zn2Cys6_DnaBD"/>
</dbReference>
<gene>
    <name evidence="9" type="ORF">WG66_16588</name>
</gene>
<dbReference type="GO" id="GO:0000976">
    <property type="term" value="F:transcription cis-regulatory region binding"/>
    <property type="evidence" value="ECO:0007669"/>
    <property type="project" value="TreeGrafter"/>
</dbReference>
<keyword evidence="3" id="KW-0862">Zinc</keyword>
<dbReference type="Proteomes" id="UP000054988">
    <property type="component" value="Unassembled WGS sequence"/>
</dbReference>
<organism evidence="9 10">
    <name type="scientific">Moniliophthora roreri</name>
    <name type="common">Frosty pod rot fungus</name>
    <name type="synonym">Monilia roreri</name>
    <dbReference type="NCBI Taxonomy" id="221103"/>
    <lineage>
        <taxon>Eukaryota</taxon>
        <taxon>Fungi</taxon>
        <taxon>Dikarya</taxon>
        <taxon>Basidiomycota</taxon>
        <taxon>Agaricomycotina</taxon>
        <taxon>Agaricomycetes</taxon>
        <taxon>Agaricomycetidae</taxon>
        <taxon>Agaricales</taxon>
        <taxon>Marasmiineae</taxon>
        <taxon>Marasmiaceae</taxon>
        <taxon>Moniliophthora</taxon>
    </lineage>
</organism>
<feature type="domain" description="Zn(2)-C6 fungal-type" evidence="8">
    <location>
        <begin position="12"/>
        <end position="46"/>
    </location>
</feature>
<accession>A0A0W0F399</accession>
<dbReference type="InterPro" id="IPR051089">
    <property type="entry name" value="prtT"/>
</dbReference>
<dbReference type="GO" id="GO:0008270">
    <property type="term" value="F:zinc ion binding"/>
    <property type="evidence" value="ECO:0007669"/>
    <property type="project" value="InterPro"/>
</dbReference>
<sequence>MASSKAKRKLNACSNCRRLKTRCEVLDLQPPICCHRCRKVGIDCSYSELDASLFLEQEKPKYTGETYLAFARAFQDLQAFSPDYINTHFTWIVSSRNIAVDTLLQRIVEWFEKFNGSKIDNWHELDWSSPLACITSLQSCHSVTSPEDESLFSPQDTVPENILSYIQIYGLLQLYQQKYGGWLSFTVTEETHDSLLCLVCCTLAAQHLPEHVRWRFAPKLQAMTEQMIRRVMSGPTPFPASSTTVKALYLWAAWLPLARNKYEQPVRDRYSVLSAVLDMALRLRLDGCAQRLLEIRELQAAGHPVDMNLAAELLDKARLWAWITIANAEYSLSNGEFPHRSHGRHGPSFASVFPLTHTIPAHLDGCQDARIRIIADLLRVTETALKIKPYSNHFSDLEHWFRERRRCLRDLANLQRASTLFSPLSDLAKHQFTHLGLFSRMLQLRVCYDVLYTAWKLYETSPQYKDNPNNPFWCLEIDPSLVDWMKDGLVLAEEILLWAIQVDSDVLVVLPDHVFLYFSFAATFVIGVKFIGFNALHTAVPSVDCQLLNQAIENVKRAALWPGHPAKFCADFLMGLLSLWDNREFLFTGGDGKNGDVFAEDAVAM</sequence>
<keyword evidence="5" id="KW-0238">DNA-binding</keyword>
<comment type="subcellular location">
    <subcellularLocation>
        <location evidence="1">Nucleus</location>
    </subcellularLocation>
</comment>
<dbReference type="PANTHER" id="PTHR31845:SF34">
    <property type="entry name" value="TRANSCRIPTIONAL ACTIVATOR OF PROTEASES PRTT"/>
    <property type="match status" value="1"/>
</dbReference>
<dbReference type="GO" id="GO:0000981">
    <property type="term" value="F:DNA-binding transcription factor activity, RNA polymerase II-specific"/>
    <property type="evidence" value="ECO:0007669"/>
    <property type="project" value="InterPro"/>
</dbReference>
<evidence type="ECO:0000256" key="3">
    <source>
        <dbReference type="ARBA" id="ARBA00022833"/>
    </source>
</evidence>
<dbReference type="PROSITE" id="PS50048">
    <property type="entry name" value="ZN2_CY6_FUNGAL_2"/>
    <property type="match status" value="1"/>
</dbReference>
<reference evidence="9 10" key="1">
    <citation type="submission" date="2015-12" db="EMBL/GenBank/DDBJ databases">
        <title>Draft genome sequence of Moniliophthora roreri, the causal agent of frosty pod rot of cacao.</title>
        <authorList>
            <person name="Aime M.C."/>
            <person name="Diaz-Valderrama J.R."/>
            <person name="Kijpornyongpan T."/>
            <person name="Phillips-Mora W."/>
        </authorList>
    </citation>
    <scope>NUCLEOTIDE SEQUENCE [LARGE SCALE GENOMIC DNA]</scope>
    <source>
        <strain evidence="9 10">MCA 2952</strain>
    </source>
</reference>
<proteinExistence type="predicted"/>
<dbReference type="PANTHER" id="PTHR31845">
    <property type="entry name" value="FINGER DOMAIN PROTEIN, PUTATIVE-RELATED"/>
    <property type="match status" value="1"/>
</dbReference>
<dbReference type="SUPFAM" id="SSF57701">
    <property type="entry name" value="Zn2/Cys6 DNA-binding domain"/>
    <property type="match status" value="1"/>
</dbReference>
<evidence type="ECO:0000313" key="9">
    <source>
        <dbReference type="EMBL" id="KTB30813.1"/>
    </source>
</evidence>
<dbReference type="EMBL" id="LATX01002362">
    <property type="protein sequence ID" value="KTB30813.1"/>
    <property type="molecule type" value="Genomic_DNA"/>
</dbReference>
<name>A0A0W0F399_MONRR</name>
<comment type="caution">
    <text evidence="9">The sequence shown here is derived from an EMBL/GenBank/DDBJ whole genome shotgun (WGS) entry which is preliminary data.</text>
</comment>
<keyword evidence="7" id="KW-0539">Nucleus</keyword>
<dbReference type="InterPro" id="IPR036864">
    <property type="entry name" value="Zn2-C6_fun-type_DNA-bd_sf"/>
</dbReference>
<keyword evidence="6" id="KW-0804">Transcription</keyword>
<evidence type="ECO:0000256" key="6">
    <source>
        <dbReference type="ARBA" id="ARBA00023163"/>
    </source>
</evidence>
<protein>
    <recommendedName>
        <fullName evidence="8">Zn(2)-C6 fungal-type domain-containing protein</fullName>
    </recommendedName>
</protein>
<evidence type="ECO:0000313" key="10">
    <source>
        <dbReference type="Proteomes" id="UP000054988"/>
    </source>
</evidence>
<dbReference type="CDD" id="cd00067">
    <property type="entry name" value="GAL4"/>
    <property type="match status" value="1"/>
</dbReference>
<evidence type="ECO:0000256" key="7">
    <source>
        <dbReference type="ARBA" id="ARBA00023242"/>
    </source>
</evidence>
<keyword evidence="4" id="KW-0805">Transcription regulation</keyword>
<dbReference type="Pfam" id="PF00172">
    <property type="entry name" value="Zn_clus"/>
    <property type="match status" value="1"/>
</dbReference>
<evidence type="ECO:0000256" key="4">
    <source>
        <dbReference type="ARBA" id="ARBA00023015"/>
    </source>
</evidence>
<dbReference type="PROSITE" id="PS00463">
    <property type="entry name" value="ZN2_CY6_FUNGAL_1"/>
    <property type="match status" value="1"/>
</dbReference>
<dbReference type="AlphaFoldDB" id="A0A0W0F399"/>
<evidence type="ECO:0000256" key="2">
    <source>
        <dbReference type="ARBA" id="ARBA00022723"/>
    </source>
</evidence>
<keyword evidence="2" id="KW-0479">Metal-binding</keyword>